<reference evidence="1 2" key="1">
    <citation type="submission" date="2022-04" db="EMBL/GenBank/DDBJ databases">
        <title>Roseobacter sp. WL0113 is a bacterium isolated from neritic sediment.</title>
        <authorList>
            <person name="Wang L."/>
            <person name="He W."/>
            <person name="Zhang D.-F."/>
        </authorList>
    </citation>
    <scope>NUCLEOTIDE SEQUENCE [LARGE SCALE GENOMIC DNA]</scope>
    <source>
        <strain evidence="1 2">WL0113</strain>
    </source>
</reference>
<dbReference type="RefSeq" id="WP_263843543.1">
    <property type="nucleotide sequence ID" value="NZ_JALIEB010000003.1"/>
</dbReference>
<accession>A0ABT3BCE6</accession>
<evidence type="ECO:0000313" key="1">
    <source>
        <dbReference type="EMBL" id="MCV3271232.1"/>
    </source>
</evidence>
<comment type="caution">
    <text evidence="1">The sequence shown here is derived from an EMBL/GenBank/DDBJ whole genome shotgun (WGS) entry which is preliminary data.</text>
</comment>
<evidence type="ECO:0000313" key="2">
    <source>
        <dbReference type="Proteomes" id="UP001208690"/>
    </source>
</evidence>
<proteinExistence type="predicted"/>
<evidence type="ECO:0008006" key="3">
    <source>
        <dbReference type="Google" id="ProtNLM"/>
    </source>
</evidence>
<dbReference type="Gene3D" id="2.60.120.620">
    <property type="entry name" value="q2cbj1_9rhob like domain"/>
    <property type="match status" value="1"/>
</dbReference>
<keyword evidence="2" id="KW-1185">Reference proteome</keyword>
<dbReference type="EMBL" id="JALIEB010000003">
    <property type="protein sequence ID" value="MCV3271232.1"/>
    <property type="molecule type" value="Genomic_DNA"/>
</dbReference>
<gene>
    <name evidence="1" type="ORF">MUB52_07320</name>
</gene>
<sequence>MALDRTDGDPSAFSETGWAVFPPEDAVLDWVTHALPHARAAVSAEQNAAMLQCEGTWFVGLDVLPNDVAGRVAGGPALTGSAVAFTAAHCGGWPALHPAQLSVTYPGYPRPREGESAAGFRYRLNRNAAHVDGLIGVGDPKRRFVREPHAFILGLPMTDASEAAAPLVVWPGSHAVMQAALREALGPATGPLSQVDVTDAYTAARRRVFESCPRIVVHAPVGAVILLHRMVLHGVAPWGETATAGPDGRMIAYFRPPMAGGVEAWLEAR</sequence>
<dbReference type="Proteomes" id="UP001208690">
    <property type="component" value="Unassembled WGS sequence"/>
</dbReference>
<dbReference type="SUPFAM" id="SSF51197">
    <property type="entry name" value="Clavaminate synthase-like"/>
    <property type="match status" value="1"/>
</dbReference>
<organism evidence="1 2">
    <name type="scientific">Roseobacter sinensis</name>
    <dbReference type="NCBI Taxonomy" id="2931391"/>
    <lineage>
        <taxon>Bacteria</taxon>
        <taxon>Pseudomonadati</taxon>
        <taxon>Pseudomonadota</taxon>
        <taxon>Alphaproteobacteria</taxon>
        <taxon>Rhodobacterales</taxon>
        <taxon>Roseobacteraceae</taxon>
        <taxon>Roseobacter</taxon>
    </lineage>
</organism>
<name>A0ABT3BCE6_9RHOB</name>
<protein>
    <recommendedName>
        <fullName evidence="3">Phytanoyl-CoA dioxygenase</fullName>
    </recommendedName>
</protein>